<reference evidence="9" key="1">
    <citation type="submission" date="2020-11" db="EMBL/GenBank/DDBJ databases">
        <authorList>
            <person name="Tran Van P."/>
        </authorList>
    </citation>
    <scope>NUCLEOTIDE SEQUENCE</scope>
</reference>
<accession>A0A7R9CVE0</accession>
<organism evidence="9">
    <name type="scientific">Timema cristinae</name>
    <name type="common">Walking stick</name>
    <dbReference type="NCBI Taxonomy" id="61476"/>
    <lineage>
        <taxon>Eukaryota</taxon>
        <taxon>Metazoa</taxon>
        <taxon>Ecdysozoa</taxon>
        <taxon>Arthropoda</taxon>
        <taxon>Hexapoda</taxon>
        <taxon>Insecta</taxon>
        <taxon>Pterygota</taxon>
        <taxon>Neoptera</taxon>
        <taxon>Polyneoptera</taxon>
        <taxon>Phasmatodea</taxon>
        <taxon>Timematodea</taxon>
        <taxon>Timematoidea</taxon>
        <taxon>Timematidae</taxon>
        <taxon>Timema</taxon>
    </lineage>
</organism>
<evidence type="ECO:0000256" key="4">
    <source>
        <dbReference type="ARBA" id="ARBA00022729"/>
    </source>
</evidence>
<keyword evidence="8" id="KW-0472">Membrane</keyword>
<feature type="transmembrane region" description="Helical" evidence="8">
    <location>
        <begin position="49"/>
        <end position="70"/>
    </location>
</feature>
<dbReference type="PANTHER" id="PTHR11802:SF472">
    <property type="entry name" value="SERINE CARBOXYPEPTIDASE CPVL-RELATED"/>
    <property type="match status" value="1"/>
</dbReference>
<proteinExistence type="inferred from homology"/>
<dbReference type="InterPro" id="IPR033124">
    <property type="entry name" value="Ser_caboxypep_his_AS"/>
</dbReference>
<evidence type="ECO:0000256" key="2">
    <source>
        <dbReference type="ARBA" id="ARBA00022645"/>
    </source>
</evidence>
<comment type="similarity">
    <text evidence="1 7">Belongs to the peptidase S10 family.</text>
</comment>
<evidence type="ECO:0000256" key="8">
    <source>
        <dbReference type="SAM" id="Phobius"/>
    </source>
</evidence>
<gene>
    <name evidence="9" type="ORF">TCEB3V08_LOCUS6872</name>
</gene>
<dbReference type="InterPro" id="IPR029058">
    <property type="entry name" value="AB_hydrolase_fold"/>
</dbReference>
<dbReference type="SUPFAM" id="SSF53474">
    <property type="entry name" value="alpha/beta-Hydrolases"/>
    <property type="match status" value="1"/>
</dbReference>
<evidence type="ECO:0000256" key="5">
    <source>
        <dbReference type="ARBA" id="ARBA00022801"/>
    </source>
</evidence>
<dbReference type="InterPro" id="IPR018202">
    <property type="entry name" value="Ser_caboxypep_ser_AS"/>
</dbReference>
<dbReference type="EC" id="3.4.16.-" evidence="7"/>
<evidence type="ECO:0000313" key="9">
    <source>
        <dbReference type="EMBL" id="CAD7403203.1"/>
    </source>
</evidence>
<keyword evidence="5 7" id="KW-0378">Hydrolase</keyword>
<evidence type="ECO:0000256" key="6">
    <source>
        <dbReference type="ARBA" id="ARBA00023180"/>
    </source>
</evidence>
<dbReference type="PROSITE" id="PS00131">
    <property type="entry name" value="CARBOXYPEPT_SER_SER"/>
    <property type="match status" value="1"/>
</dbReference>
<evidence type="ECO:0000256" key="7">
    <source>
        <dbReference type="RuleBase" id="RU361156"/>
    </source>
</evidence>
<dbReference type="Gene3D" id="3.40.50.1820">
    <property type="entry name" value="alpha/beta hydrolase"/>
    <property type="match status" value="1"/>
</dbReference>
<keyword evidence="8" id="KW-0812">Transmembrane</keyword>
<keyword evidence="3 7" id="KW-0645">Protease</keyword>
<dbReference type="Pfam" id="PF00450">
    <property type="entry name" value="Peptidase_S10"/>
    <property type="match status" value="2"/>
</dbReference>
<keyword evidence="8" id="KW-1133">Transmembrane helix</keyword>
<evidence type="ECO:0000256" key="1">
    <source>
        <dbReference type="ARBA" id="ARBA00009431"/>
    </source>
</evidence>
<protein>
    <recommendedName>
        <fullName evidence="7">Carboxypeptidase</fullName>
        <ecNumber evidence="7">3.4.16.-</ecNumber>
    </recommendedName>
</protein>
<dbReference type="PANTHER" id="PTHR11802">
    <property type="entry name" value="SERINE PROTEASE FAMILY S10 SERINE CARBOXYPEPTIDASE"/>
    <property type="match status" value="1"/>
</dbReference>
<name>A0A7R9CVE0_TIMCR</name>
<dbReference type="EMBL" id="OC318779">
    <property type="protein sequence ID" value="CAD7403203.1"/>
    <property type="molecule type" value="Genomic_DNA"/>
</dbReference>
<dbReference type="GO" id="GO:0006508">
    <property type="term" value="P:proteolysis"/>
    <property type="evidence" value="ECO:0007669"/>
    <property type="project" value="UniProtKB-KW"/>
</dbReference>
<evidence type="ECO:0000256" key="3">
    <source>
        <dbReference type="ARBA" id="ARBA00022670"/>
    </source>
</evidence>
<dbReference type="PRINTS" id="PR00724">
    <property type="entry name" value="CRBOXYPTASEC"/>
</dbReference>
<keyword evidence="2 7" id="KW-0121">Carboxypeptidase</keyword>
<dbReference type="PROSITE" id="PS00560">
    <property type="entry name" value="CARBOXYPEPT_SER_HIS"/>
    <property type="match status" value="1"/>
</dbReference>
<keyword evidence="6" id="KW-0325">Glycoprotein</keyword>
<dbReference type="AlphaFoldDB" id="A0A7R9CVE0"/>
<keyword evidence="4" id="KW-0732">Signal</keyword>
<sequence>MRYVFERMGKQKDKNNANVDKDKYQAKKALQFSYLIETRPTSPLENNSFAFITMVVRGLIWVPVVLILAACGDLSRAQDGVVGDPLYLTPLIQAGNLSEARDAARVGVLKEGVDVESYSGYLTVNQEYNSNLFFWFFPAQNVSSAPLLLWLQGGPGASSLIALFVENGPYILDTDGELQRRDIHWALNHNIIYLDNPAGTGFSFTDSDLGYARNQTDVAENVYTALVQFFQLFPELQENDFYVTGESYGGKYIPAVAYSVHTHNPTASQKINLQGKSLCHNSYSSPMASLVLTDSSQLTFDGFEKLPDKIMSMGKISKGLAIGNGLTDPENQMLYGDYFYQLGLIDINAREHFHQMEAQVVQAIREERWTDASNGFHDIVASDDVSYLHNLTGFTYHYNYLFATGDPSDNVRFEDFINLDASRLALHVGDREFHDSSEVSSHLYEDYMKSVKPWLEVLLENYRVLMYNGQLDIICAYPLTANLLRNLEWSGADDYRTAERSQWLSGGELAGFVKTAGNLTEILVRNAGHLVPTSQPAWSYDLITRFTSGLSYS</sequence>
<dbReference type="GO" id="GO:0004185">
    <property type="term" value="F:serine-type carboxypeptidase activity"/>
    <property type="evidence" value="ECO:0007669"/>
    <property type="project" value="UniProtKB-UniRule"/>
</dbReference>
<dbReference type="InterPro" id="IPR001563">
    <property type="entry name" value="Peptidase_S10"/>
</dbReference>